<gene>
    <name evidence="2" type="ORF">B7463_g7191</name>
</gene>
<proteinExistence type="predicted"/>
<dbReference type="OrthoDB" id="5305418at2759"/>
<feature type="region of interest" description="Disordered" evidence="1">
    <location>
        <begin position="205"/>
        <end position="224"/>
    </location>
</feature>
<evidence type="ECO:0000313" key="2">
    <source>
        <dbReference type="EMBL" id="RFU29141.1"/>
    </source>
</evidence>
<sequence>MAALQPTHPHLAVHLSDRSLTTLVSSSRPPSTTTSSNNTQAQALSSLTTAAVSAYDSASRLTLGLPQRVMIETQGSGPVILHSFLNPQTTQRQVARRSNSHTYGRRIIEEVRENMRPLSGTTEGSSAVADGNESRDAMVNGITGLGKDVEGQEDDVEGMQGMQGENEMQQPPLLIATVLASSADEVREARQAAARLERMGREFQREWAREQDQQVESTSEATVA</sequence>
<feature type="non-terminal residue" evidence="2">
    <location>
        <position position="1"/>
    </location>
</feature>
<organism evidence="2 3">
    <name type="scientific">Scytalidium lignicola</name>
    <name type="common">Hyphomycete</name>
    <dbReference type="NCBI Taxonomy" id="5539"/>
    <lineage>
        <taxon>Eukaryota</taxon>
        <taxon>Fungi</taxon>
        <taxon>Dikarya</taxon>
        <taxon>Ascomycota</taxon>
        <taxon>Pezizomycotina</taxon>
        <taxon>Leotiomycetes</taxon>
        <taxon>Leotiomycetes incertae sedis</taxon>
        <taxon>Scytalidium</taxon>
    </lineage>
</organism>
<accession>A0A3E2H793</accession>
<dbReference type="Proteomes" id="UP000258309">
    <property type="component" value="Unassembled WGS sequence"/>
</dbReference>
<feature type="compositionally biased region" description="Polar residues" evidence="1">
    <location>
        <begin position="214"/>
        <end position="224"/>
    </location>
</feature>
<protein>
    <submittedName>
        <fullName evidence="2">Uncharacterized protein</fullName>
    </submittedName>
</protein>
<dbReference type="AlphaFoldDB" id="A0A3E2H793"/>
<evidence type="ECO:0000313" key="3">
    <source>
        <dbReference type="Proteomes" id="UP000258309"/>
    </source>
</evidence>
<evidence type="ECO:0000256" key="1">
    <source>
        <dbReference type="SAM" id="MobiDB-lite"/>
    </source>
</evidence>
<dbReference type="OMA" id="REFQREW"/>
<dbReference type="InterPro" id="IPR035186">
    <property type="entry name" value="DUF5308"/>
</dbReference>
<dbReference type="EMBL" id="NCSJ02000138">
    <property type="protein sequence ID" value="RFU29141.1"/>
    <property type="molecule type" value="Genomic_DNA"/>
</dbReference>
<dbReference type="Pfam" id="PF17233">
    <property type="entry name" value="DUF5308"/>
    <property type="match status" value="1"/>
</dbReference>
<comment type="caution">
    <text evidence="2">The sequence shown here is derived from an EMBL/GenBank/DDBJ whole genome shotgun (WGS) entry which is preliminary data.</text>
</comment>
<name>A0A3E2H793_SCYLI</name>
<reference evidence="2 3" key="1">
    <citation type="submission" date="2018-05" db="EMBL/GenBank/DDBJ databases">
        <title>Draft genome sequence of Scytalidium lignicola DSM 105466, a ubiquitous saprotrophic fungus.</title>
        <authorList>
            <person name="Buettner E."/>
            <person name="Gebauer A.M."/>
            <person name="Hofrichter M."/>
            <person name="Liers C."/>
            <person name="Kellner H."/>
        </authorList>
    </citation>
    <scope>NUCLEOTIDE SEQUENCE [LARGE SCALE GENOMIC DNA]</scope>
    <source>
        <strain evidence="2 3">DSM 105466</strain>
    </source>
</reference>
<feature type="non-terminal residue" evidence="2">
    <location>
        <position position="224"/>
    </location>
</feature>
<keyword evidence="3" id="KW-1185">Reference proteome</keyword>